<dbReference type="GO" id="GO:0030435">
    <property type="term" value="P:sporulation resulting in formation of a cellular spore"/>
    <property type="evidence" value="ECO:0007669"/>
    <property type="project" value="InterPro"/>
</dbReference>
<accession>A0AA42J1G4</accession>
<evidence type="ECO:0000259" key="1">
    <source>
        <dbReference type="Pfam" id="PF08486"/>
    </source>
</evidence>
<dbReference type="InterPro" id="IPR013693">
    <property type="entry name" value="SpoIID/LytB_N"/>
</dbReference>
<dbReference type="Pfam" id="PF08486">
    <property type="entry name" value="SpoIID"/>
    <property type="match status" value="1"/>
</dbReference>
<evidence type="ECO:0000313" key="3">
    <source>
        <dbReference type="Proteomes" id="UP001169242"/>
    </source>
</evidence>
<dbReference type="PANTHER" id="PTHR30032">
    <property type="entry name" value="N-ACETYLMURAMOYL-L-ALANINE AMIDASE-RELATED"/>
    <property type="match status" value="1"/>
</dbReference>
<comment type="caution">
    <text evidence="2">The sequence shown here is derived from an EMBL/GenBank/DDBJ whole genome shotgun (WGS) entry which is preliminary data.</text>
</comment>
<dbReference type="RefSeq" id="WP_271012411.1">
    <property type="nucleotide sequence ID" value="NZ_JAQIFT010000045.1"/>
</dbReference>
<sequence>MRLNQHKITTLVGVLVLTIPTILQAKAPESIRIGLESVYKDAATIQIKSEESIAIGYFEGEKWIKEGYLDSSDISVSLDSTTYYGYKEVYNEFEDAYKALEIYGDEAVVAYIEPGKYQIYTTDDFDADYKVSSNNKRIGIKSTKGEVLLVSENDEQPLGFRGGYSQYNFPATGVGANRIYRGVIEVVNGQSKGLTAVNQVNMEDYLYGVVPCEVSASWHVESLKAQAVAARSMATFQYNRFVSRGYNLVDTTTSQVYRGITSEDKRTTAAVDATAGEVAMYNGAVAETVYSASSGGYTADAKYVWGNSVPYLVAKPDPYETDHVPWTRQITLKEIEKCVANAGKDVGTVEGVRIDSYSQSGRVNSLTILGTKGEYTVTKENTRTFFNGSNDGSLKSRMYQFVPYSGSNTPNVSIKPGTSSTGKATIITSDGTVEMDLEGLWIETEVTYSKVADTVYIQSADEIITSDTFTSSSGNKVEIDGDYTSSSKPATVYGDLTIYGYGYGHGVGMSQYGAKGMAEAGFTYKEIIEYYYDGVKVQ</sequence>
<keyword evidence="3" id="KW-1185">Reference proteome</keyword>
<feature type="domain" description="Sporulation stage II protein D amidase enhancer LytB N-terminal" evidence="1">
    <location>
        <begin position="191"/>
        <end position="281"/>
    </location>
</feature>
<dbReference type="GO" id="GO:0030288">
    <property type="term" value="C:outer membrane-bounded periplasmic space"/>
    <property type="evidence" value="ECO:0007669"/>
    <property type="project" value="TreeGrafter"/>
</dbReference>
<dbReference type="InterPro" id="IPR051922">
    <property type="entry name" value="Bact_Sporulation_Assoc"/>
</dbReference>
<name>A0AA42J1G4_9FIRM</name>
<gene>
    <name evidence="2" type="ORF">PBV87_11640</name>
</gene>
<reference evidence="2" key="1">
    <citation type="journal article" date="2023" name="Int. J. Syst. Evol. Microbiol.">
        <title>&lt;i&gt;Holtiella tumoricola&lt;/i&gt; gen. nov. sp. nov., isolated from a human clinical sample.</title>
        <authorList>
            <person name="Allen-Vercoe E."/>
            <person name="Daigneault M.C."/>
            <person name="Vancuren S.J."/>
            <person name="Cochrane K."/>
            <person name="O'Neal L.L."/>
            <person name="Sankaranarayanan K."/>
            <person name="Lawson P.A."/>
        </authorList>
    </citation>
    <scope>NUCLEOTIDE SEQUENCE</scope>
    <source>
        <strain evidence="2">CC70A</strain>
    </source>
</reference>
<dbReference type="AlphaFoldDB" id="A0AA42J1G4"/>
<evidence type="ECO:0000313" key="2">
    <source>
        <dbReference type="EMBL" id="MDA3732136.1"/>
    </source>
</evidence>
<dbReference type="EMBL" id="JAQIFT010000045">
    <property type="protein sequence ID" value="MDA3732136.1"/>
    <property type="molecule type" value="Genomic_DNA"/>
</dbReference>
<dbReference type="Proteomes" id="UP001169242">
    <property type="component" value="Unassembled WGS sequence"/>
</dbReference>
<dbReference type="PANTHER" id="PTHR30032:SF4">
    <property type="entry name" value="AMIDASE ENHANCER"/>
    <property type="match status" value="1"/>
</dbReference>
<organism evidence="2 3">
    <name type="scientific">Holtiella tumoricola</name>
    <dbReference type="NCBI Taxonomy" id="3018743"/>
    <lineage>
        <taxon>Bacteria</taxon>
        <taxon>Bacillati</taxon>
        <taxon>Bacillota</taxon>
        <taxon>Clostridia</taxon>
        <taxon>Lachnospirales</taxon>
        <taxon>Cellulosilyticaceae</taxon>
        <taxon>Holtiella</taxon>
    </lineage>
</organism>
<dbReference type="NCBIfam" id="TIGR02669">
    <property type="entry name" value="SpoIID_LytB"/>
    <property type="match status" value="1"/>
</dbReference>
<proteinExistence type="predicted"/>
<dbReference type="InterPro" id="IPR013486">
    <property type="entry name" value="SpoIID/LytB"/>
</dbReference>
<protein>
    <submittedName>
        <fullName evidence="2">SpoIID/LytB domain-containing protein</fullName>
    </submittedName>
</protein>